<dbReference type="EMBL" id="JAPDMQ010001639">
    <property type="protein sequence ID" value="KAK0517757.1"/>
    <property type="molecule type" value="Genomic_DNA"/>
</dbReference>
<proteinExistence type="predicted"/>
<organism evidence="2 3">
    <name type="scientific">Tilletia horrida</name>
    <dbReference type="NCBI Taxonomy" id="155126"/>
    <lineage>
        <taxon>Eukaryota</taxon>
        <taxon>Fungi</taxon>
        <taxon>Dikarya</taxon>
        <taxon>Basidiomycota</taxon>
        <taxon>Ustilaginomycotina</taxon>
        <taxon>Exobasidiomycetes</taxon>
        <taxon>Tilletiales</taxon>
        <taxon>Tilletiaceae</taxon>
        <taxon>Tilletia</taxon>
    </lineage>
</organism>
<sequence length="107" mass="10803">MGSGLGAVRGLNPGGDDSRPDGAIGLELLRDGDCLRAEGLGLRGGRGCAIEPAAFQMSDESSHERVRPVPLFGGKALRSLALDERGASGSGGGTQSLDAIAATARDR</sequence>
<feature type="region of interest" description="Disordered" evidence="1">
    <location>
        <begin position="1"/>
        <end position="23"/>
    </location>
</feature>
<accession>A0AAN6G2S2</accession>
<gene>
    <name evidence="2" type="ORF">OC842_008010</name>
</gene>
<evidence type="ECO:0000313" key="3">
    <source>
        <dbReference type="Proteomes" id="UP001176521"/>
    </source>
</evidence>
<comment type="caution">
    <text evidence="2">The sequence shown here is derived from an EMBL/GenBank/DDBJ whole genome shotgun (WGS) entry which is preliminary data.</text>
</comment>
<reference evidence="2" key="1">
    <citation type="journal article" date="2023" name="PhytoFront">
        <title>Draft Genome Resources of Seven Strains of Tilletia horrida, Causal Agent of Kernel Smut of Rice.</title>
        <authorList>
            <person name="Khanal S."/>
            <person name="Antony Babu S."/>
            <person name="Zhou X.G."/>
        </authorList>
    </citation>
    <scope>NUCLEOTIDE SEQUENCE</scope>
    <source>
        <strain evidence="2">TX3</strain>
    </source>
</reference>
<evidence type="ECO:0000313" key="2">
    <source>
        <dbReference type="EMBL" id="KAK0517757.1"/>
    </source>
</evidence>
<keyword evidence="3" id="KW-1185">Reference proteome</keyword>
<evidence type="ECO:0000256" key="1">
    <source>
        <dbReference type="SAM" id="MobiDB-lite"/>
    </source>
</evidence>
<protein>
    <submittedName>
        <fullName evidence="2">Uncharacterized protein</fullName>
    </submittedName>
</protein>
<dbReference type="Proteomes" id="UP001176521">
    <property type="component" value="Unassembled WGS sequence"/>
</dbReference>
<dbReference type="AlphaFoldDB" id="A0AAN6G2S2"/>
<feature type="region of interest" description="Disordered" evidence="1">
    <location>
        <begin position="84"/>
        <end position="107"/>
    </location>
</feature>
<name>A0AAN6G2S2_9BASI</name>